<evidence type="ECO:0000313" key="1">
    <source>
        <dbReference type="EMBL" id="GFS52126.1"/>
    </source>
</evidence>
<evidence type="ECO:0000313" key="2">
    <source>
        <dbReference type="Proteomes" id="UP000886998"/>
    </source>
</evidence>
<proteinExistence type="predicted"/>
<protein>
    <submittedName>
        <fullName evidence="1">Uncharacterized protein</fullName>
    </submittedName>
</protein>
<dbReference type="AlphaFoldDB" id="A0A8X6JAI5"/>
<reference evidence="1" key="1">
    <citation type="submission" date="2020-08" db="EMBL/GenBank/DDBJ databases">
        <title>Multicomponent nature underlies the extraordinary mechanical properties of spider dragline silk.</title>
        <authorList>
            <person name="Kono N."/>
            <person name="Nakamura H."/>
            <person name="Mori M."/>
            <person name="Yoshida Y."/>
            <person name="Ohtoshi R."/>
            <person name="Malay A.D."/>
            <person name="Moran D.A.P."/>
            <person name="Tomita M."/>
            <person name="Numata K."/>
            <person name="Arakawa K."/>
        </authorList>
    </citation>
    <scope>NUCLEOTIDE SEQUENCE</scope>
</reference>
<gene>
    <name evidence="1" type="ORF">TNIN_311701</name>
</gene>
<sequence length="130" mass="15091">MLSALTQLLSLVAKLFNEISPIRNQVGVVGAQMSTRRRTMYLGRSNPVSKQQQGATVNENEYDFFTSQSKKSNRFRCRNKNHYLQIKRGHRISSSKFFFFSSSPSDDSSIDSRQFRFWKGLWSVFSSHPR</sequence>
<keyword evidence="2" id="KW-1185">Reference proteome</keyword>
<dbReference type="EMBL" id="BMAV01026643">
    <property type="protein sequence ID" value="GFS52126.1"/>
    <property type="molecule type" value="Genomic_DNA"/>
</dbReference>
<comment type="caution">
    <text evidence="1">The sequence shown here is derived from an EMBL/GenBank/DDBJ whole genome shotgun (WGS) entry which is preliminary data.</text>
</comment>
<accession>A0A8X6JAI5</accession>
<name>A0A8X6JAI5_9ARAC</name>
<dbReference type="Proteomes" id="UP000886998">
    <property type="component" value="Unassembled WGS sequence"/>
</dbReference>
<organism evidence="1 2">
    <name type="scientific">Trichonephila inaurata madagascariensis</name>
    <dbReference type="NCBI Taxonomy" id="2747483"/>
    <lineage>
        <taxon>Eukaryota</taxon>
        <taxon>Metazoa</taxon>
        <taxon>Ecdysozoa</taxon>
        <taxon>Arthropoda</taxon>
        <taxon>Chelicerata</taxon>
        <taxon>Arachnida</taxon>
        <taxon>Araneae</taxon>
        <taxon>Araneomorphae</taxon>
        <taxon>Entelegynae</taxon>
        <taxon>Araneoidea</taxon>
        <taxon>Nephilidae</taxon>
        <taxon>Trichonephila</taxon>
        <taxon>Trichonephila inaurata</taxon>
    </lineage>
</organism>